<evidence type="ECO:0000256" key="7">
    <source>
        <dbReference type="RuleBase" id="RU000461"/>
    </source>
</evidence>
<dbReference type="InterPro" id="IPR017972">
    <property type="entry name" value="Cyt_P450_CS"/>
</dbReference>
<feature type="binding site" description="axial binding residue" evidence="6">
    <location>
        <position position="505"/>
    </location>
    <ligand>
        <name>heme</name>
        <dbReference type="ChEBI" id="CHEBI:30413"/>
    </ligand>
    <ligandPart>
        <name>Fe</name>
        <dbReference type="ChEBI" id="CHEBI:18248"/>
    </ligandPart>
</feature>
<sequence length="565" mass="62569">MVSPLLPTLLGAASLVRFGFGLFLKHSPVSFVLLTALLQLVLLLLWAVYVAPRLSPLRKLPLASQGPWWSTFLLEPTPEDLERFMNETANSGLIRYFGVFHGERLLVTKSQGTKEMMLLQAYNYDKLPLATKLIGQVTGRGLLVAAQDEHKRQRKALLPAFKYKYIKDLFPRFWSYTAKLVAALEKEVDLVGEGSTAVVDVEGWMMRATLDVVAGTGFGLEVNAIAKPDSDLARLLPLSNSTSPKATCYRLLAFLLPYWLYVRLPLARRYELDLIVKALNDATGPLIRSRRKALAGKQILDRDAADDDDKAASESQTATETDVVSTLLRFKEPLTDKELMAQAATILAAGQDTTSVATTWALYLLAHHPHIQSTLRSEVHNHLPSPDAQDETVDAPLIESLPYLAAVCNETLRLFPPAPVLRRHVVKPGTVVLGEYIPVGTVVMTSIWGTHRMKSVWGSDAGEFKPERFLQSDGDGKVKFDPHAGFKGEEAVYRYLPFGAGPRSCIGERYARGEFAALVAGLIGRFEWSVLDPGQKMQEDVKMNFGIVSKPEGGLLLRTRKVDSW</sequence>
<comment type="caution">
    <text evidence="9">The sequence shown here is derived from an EMBL/GenBank/DDBJ whole genome shotgun (WGS) entry which is preliminary data.</text>
</comment>
<dbReference type="InterPro" id="IPR050121">
    <property type="entry name" value="Cytochrome_P450_monoxygenase"/>
</dbReference>
<evidence type="ECO:0000256" key="3">
    <source>
        <dbReference type="ARBA" id="ARBA00022723"/>
    </source>
</evidence>
<reference evidence="9 10" key="1">
    <citation type="submission" date="2013-03" db="EMBL/GenBank/DDBJ databases">
        <title>The Genome Sequence of Cladophialophora yegresii CBS 114405.</title>
        <authorList>
            <consortium name="The Broad Institute Genomics Platform"/>
            <person name="Cuomo C."/>
            <person name="de Hoog S."/>
            <person name="Gorbushina A."/>
            <person name="Walker B."/>
            <person name="Young S.K."/>
            <person name="Zeng Q."/>
            <person name="Gargeya S."/>
            <person name="Fitzgerald M."/>
            <person name="Haas B."/>
            <person name="Abouelleil A."/>
            <person name="Allen A.W."/>
            <person name="Alvarado L."/>
            <person name="Arachchi H.M."/>
            <person name="Berlin A.M."/>
            <person name="Chapman S.B."/>
            <person name="Gainer-Dewar J."/>
            <person name="Goldberg J."/>
            <person name="Griggs A."/>
            <person name="Gujja S."/>
            <person name="Hansen M."/>
            <person name="Howarth C."/>
            <person name="Imamovic A."/>
            <person name="Ireland A."/>
            <person name="Larimer J."/>
            <person name="McCowan C."/>
            <person name="Murphy C."/>
            <person name="Pearson M."/>
            <person name="Poon T.W."/>
            <person name="Priest M."/>
            <person name="Roberts A."/>
            <person name="Saif S."/>
            <person name="Shea T."/>
            <person name="Sisk P."/>
            <person name="Sykes S."/>
            <person name="Wortman J."/>
            <person name="Nusbaum C."/>
            <person name="Birren B."/>
        </authorList>
    </citation>
    <scope>NUCLEOTIDE SEQUENCE [LARGE SCALE GENOMIC DNA]</scope>
    <source>
        <strain evidence="9 10">CBS 114405</strain>
    </source>
</reference>
<keyword evidence="8" id="KW-0472">Membrane</keyword>
<dbReference type="RefSeq" id="XP_007758683.1">
    <property type="nucleotide sequence ID" value="XM_007760493.1"/>
</dbReference>
<evidence type="ECO:0000313" key="9">
    <source>
        <dbReference type="EMBL" id="EXJ59060.1"/>
    </source>
</evidence>
<organism evidence="9 10">
    <name type="scientific">Cladophialophora yegresii CBS 114405</name>
    <dbReference type="NCBI Taxonomy" id="1182544"/>
    <lineage>
        <taxon>Eukaryota</taxon>
        <taxon>Fungi</taxon>
        <taxon>Dikarya</taxon>
        <taxon>Ascomycota</taxon>
        <taxon>Pezizomycotina</taxon>
        <taxon>Eurotiomycetes</taxon>
        <taxon>Chaetothyriomycetidae</taxon>
        <taxon>Chaetothyriales</taxon>
        <taxon>Herpotrichiellaceae</taxon>
        <taxon>Cladophialophora</taxon>
    </lineage>
</organism>
<comment type="cofactor">
    <cofactor evidence="1 6">
        <name>heme</name>
        <dbReference type="ChEBI" id="CHEBI:30413"/>
    </cofactor>
</comment>
<dbReference type="InterPro" id="IPR002401">
    <property type="entry name" value="Cyt_P450_E_grp-I"/>
</dbReference>
<evidence type="ECO:0000313" key="10">
    <source>
        <dbReference type="Proteomes" id="UP000019473"/>
    </source>
</evidence>
<comment type="similarity">
    <text evidence="2 7">Belongs to the cytochrome P450 family.</text>
</comment>
<evidence type="ECO:0000256" key="6">
    <source>
        <dbReference type="PIRSR" id="PIRSR602401-1"/>
    </source>
</evidence>
<dbReference type="STRING" id="1182544.W9W241"/>
<accession>W9W241</accession>
<dbReference type="SUPFAM" id="SSF48264">
    <property type="entry name" value="Cytochrome P450"/>
    <property type="match status" value="1"/>
</dbReference>
<dbReference type="PRINTS" id="PR00385">
    <property type="entry name" value="P450"/>
</dbReference>
<keyword evidence="6 7" id="KW-0349">Heme</keyword>
<dbReference type="PANTHER" id="PTHR24305">
    <property type="entry name" value="CYTOCHROME P450"/>
    <property type="match status" value="1"/>
</dbReference>
<dbReference type="EMBL" id="AMGW01000004">
    <property type="protein sequence ID" value="EXJ59060.1"/>
    <property type="molecule type" value="Genomic_DNA"/>
</dbReference>
<keyword evidence="8" id="KW-0812">Transmembrane</keyword>
<dbReference type="HOGENOM" id="CLU_001570_5_11_1"/>
<protein>
    <recommendedName>
        <fullName evidence="11">Cytochrome P450 oxidoreductase</fullName>
    </recommendedName>
</protein>
<dbReference type="Gene3D" id="1.10.630.10">
    <property type="entry name" value="Cytochrome P450"/>
    <property type="match status" value="1"/>
</dbReference>
<dbReference type="OrthoDB" id="1470350at2759"/>
<dbReference type="PRINTS" id="PR00463">
    <property type="entry name" value="EP450I"/>
</dbReference>
<dbReference type="InterPro" id="IPR001128">
    <property type="entry name" value="Cyt_P450"/>
</dbReference>
<evidence type="ECO:0000256" key="2">
    <source>
        <dbReference type="ARBA" id="ARBA00010617"/>
    </source>
</evidence>
<name>W9W241_9EURO</name>
<dbReference type="PROSITE" id="PS00086">
    <property type="entry name" value="CYTOCHROME_P450"/>
    <property type="match status" value="1"/>
</dbReference>
<dbReference type="PANTHER" id="PTHR24305:SF166">
    <property type="entry name" value="CYTOCHROME P450 12A4, MITOCHONDRIAL-RELATED"/>
    <property type="match status" value="1"/>
</dbReference>
<dbReference type="GO" id="GO:0004497">
    <property type="term" value="F:monooxygenase activity"/>
    <property type="evidence" value="ECO:0007669"/>
    <property type="project" value="UniProtKB-KW"/>
</dbReference>
<dbReference type="AlphaFoldDB" id="W9W241"/>
<gene>
    <name evidence="9" type="ORF">A1O7_06491</name>
</gene>
<dbReference type="Proteomes" id="UP000019473">
    <property type="component" value="Unassembled WGS sequence"/>
</dbReference>
<proteinExistence type="inferred from homology"/>
<feature type="transmembrane region" description="Helical" evidence="8">
    <location>
        <begin position="31"/>
        <end position="51"/>
    </location>
</feature>
<dbReference type="Pfam" id="PF00067">
    <property type="entry name" value="p450"/>
    <property type="match status" value="1"/>
</dbReference>
<dbReference type="VEuPathDB" id="FungiDB:A1O7_06491"/>
<evidence type="ECO:0000256" key="4">
    <source>
        <dbReference type="ARBA" id="ARBA00023002"/>
    </source>
</evidence>
<keyword evidence="7" id="KW-0503">Monooxygenase</keyword>
<evidence type="ECO:0000256" key="1">
    <source>
        <dbReference type="ARBA" id="ARBA00001971"/>
    </source>
</evidence>
<dbReference type="GO" id="GO:0016705">
    <property type="term" value="F:oxidoreductase activity, acting on paired donors, with incorporation or reduction of molecular oxygen"/>
    <property type="evidence" value="ECO:0007669"/>
    <property type="project" value="InterPro"/>
</dbReference>
<dbReference type="InterPro" id="IPR036396">
    <property type="entry name" value="Cyt_P450_sf"/>
</dbReference>
<evidence type="ECO:0000256" key="5">
    <source>
        <dbReference type="ARBA" id="ARBA00023004"/>
    </source>
</evidence>
<keyword evidence="5 6" id="KW-0408">Iron</keyword>
<keyword evidence="4 7" id="KW-0560">Oxidoreductase</keyword>
<dbReference type="GO" id="GO:0005506">
    <property type="term" value="F:iron ion binding"/>
    <property type="evidence" value="ECO:0007669"/>
    <property type="project" value="InterPro"/>
</dbReference>
<keyword evidence="10" id="KW-1185">Reference proteome</keyword>
<dbReference type="GO" id="GO:0020037">
    <property type="term" value="F:heme binding"/>
    <property type="evidence" value="ECO:0007669"/>
    <property type="project" value="InterPro"/>
</dbReference>
<dbReference type="eggNOG" id="KOG0157">
    <property type="taxonomic scope" value="Eukaryota"/>
</dbReference>
<keyword evidence="8" id="KW-1133">Transmembrane helix</keyword>
<evidence type="ECO:0000256" key="8">
    <source>
        <dbReference type="SAM" id="Phobius"/>
    </source>
</evidence>
<dbReference type="GeneID" id="19181068"/>
<evidence type="ECO:0008006" key="11">
    <source>
        <dbReference type="Google" id="ProtNLM"/>
    </source>
</evidence>
<keyword evidence="3 6" id="KW-0479">Metal-binding</keyword>